<dbReference type="AlphaFoldDB" id="W0E522"/>
<dbReference type="HOGENOM" id="CLU_146008_0_0_9"/>
<dbReference type="RefSeq" id="WP_006716417.1">
    <property type="nucleotide sequence ID" value="NZ_CP007032.1"/>
</dbReference>
<dbReference type="CDD" id="cd00657">
    <property type="entry name" value="Ferritin_like"/>
    <property type="match status" value="1"/>
</dbReference>
<organism evidence="1 2">
    <name type="scientific">Desulfitobacterium metallireducens DSM 15288</name>
    <dbReference type="NCBI Taxonomy" id="871968"/>
    <lineage>
        <taxon>Bacteria</taxon>
        <taxon>Bacillati</taxon>
        <taxon>Bacillota</taxon>
        <taxon>Clostridia</taxon>
        <taxon>Eubacteriales</taxon>
        <taxon>Desulfitobacteriaceae</taxon>
        <taxon>Desulfitobacterium</taxon>
    </lineage>
</organism>
<dbReference type="EMBL" id="CP007032">
    <property type="protein sequence ID" value="AHF05965.1"/>
    <property type="molecule type" value="Genomic_DNA"/>
</dbReference>
<keyword evidence="2" id="KW-1185">Reference proteome</keyword>
<proteinExistence type="predicted"/>
<reference evidence="1 2" key="1">
    <citation type="submission" date="2013-12" db="EMBL/GenBank/DDBJ databases">
        <authorList>
            <consortium name="DOE Joint Genome Institute"/>
            <person name="Smidt H."/>
            <person name="Huntemann M."/>
            <person name="Han J."/>
            <person name="Chen A."/>
            <person name="Kyrpides N."/>
            <person name="Mavromatis K."/>
            <person name="Markowitz V."/>
            <person name="Palaniappan K."/>
            <person name="Ivanova N."/>
            <person name="Schaumberg A."/>
            <person name="Pati A."/>
            <person name="Liolios K."/>
            <person name="Nordberg H.P."/>
            <person name="Cantor M.N."/>
            <person name="Hua S.X."/>
            <person name="Woyke T."/>
        </authorList>
    </citation>
    <scope>NUCLEOTIDE SEQUENCE [LARGE SCALE GENOMIC DNA]</scope>
    <source>
        <strain evidence="2">DSM 15288</strain>
    </source>
</reference>
<sequence>MDKEELINSLNWFYSLELNQVDLYLAQNKKFKDQYGGIVLERVAEIEQGHADSISSKIQELGGTPTLLGEVISPIIGTSLGTILSMTGLDMALRINIKLEEKAMSDYSELINRVEKDGDGPESELCKLLKYNYVDEDLHAALFAKIIGAQGE</sequence>
<dbReference type="Pfam" id="PF03232">
    <property type="entry name" value="COQ7"/>
    <property type="match status" value="1"/>
</dbReference>
<dbReference type="eggNOG" id="COG1633">
    <property type="taxonomic scope" value="Bacteria"/>
</dbReference>
<dbReference type="Gene3D" id="1.20.1260.10">
    <property type="match status" value="1"/>
</dbReference>
<name>W0E522_9FIRM</name>
<evidence type="ECO:0000313" key="1">
    <source>
        <dbReference type="EMBL" id="AHF05965.1"/>
    </source>
</evidence>
<dbReference type="InterPro" id="IPR012347">
    <property type="entry name" value="Ferritin-like"/>
</dbReference>
<accession>W0E522</accession>
<dbReference type="SUPFAM" id="SSF47240">
    <property type="entry name" value="Ferritin-like"/>
    <property type="match status" value="1"/>
</dbReference>
<dbReference type="Proteomes" id="UP000010847">
    <property type="component" value="Chromosome"/>
</dbReference>
<dbReference type="KEGG" id="dmt:DESME_01880"/>
<gene>
    <name evidence="1" type="ORF">DESME_01880</name>
</gene>
<dbReference type="InterPro" id="IPR009078">
    <property type="entry name" value="Ferritin-like_SF"/>
</dbReference>
<evidence type="ECO:0000313" key="2">
    <source>
        <dbReference type="Proteomes" id="UP000010847"/>
    </source>
</evidence>
<dbReference type="OrthoDB" id="1723264at2"/>
<protein>
    <submittedName>
        <fullName evidence="1">Cytochrome B</fullName>
    </submittedName>
</protein>
<dbReference type="STRING" id="871968.DESME_01880"/>